<reference evidence="4" key="2">
    <citation type="submission" date="2025-08" db="UniProtKB">
        <authorList>
            <consortium name="RefSeq"/>
        </authorList>
    </citation>
    <scope>IDENTIFICATION</scope>
</reference>
<dbReference type="KEGG" id="tcc:18608768"/>
<evidence type="ECO:0000256" key="1">
    <source>
        <dbReference type="SAM" id="MobiDB-lite"/>
    </source>
</evidence>
<dbReference type="Proteomes" id="UP000694886">
    <property type="component" value="Chromosome 2"/>
</dbReference>
<dbReference type="InterPro" id="IPR040290">
    <property type="entry name" value="Prot_E6-like"/>
</dbReference>
<gene>
    <name evidence="4" type="primary">LOC18608768</name>
</gene>
<evidence type="ECO:0000256" key="2">
    <source>
        <dbReference type="SAM" id="SignalP"/>
    </source>
</evidence>
<dbReference type="AlphaFoldDB" id="A0AB32VIA6"/>
<dbReference type="RefSeq" id="XP_007043687.2">
    <property type="nucleotide sequence ID" value="XM_007043625.2"/>
</dbReference>
<feature type="region of interest" description="Disordered" evidence="1">
    <location>
        <begin position="41"/>
        <end position="99"/>
    </location>
</feature>
<dbReference type="PANTHER" id="PTHR35274">
    <property type="entry name" value="E6-LIKE PROTEIN"/>
    <property type="match status" value="1"/>
</dbReference>
<feature type="chain" id="PRO_5044310987" evidence="2">
    <location>
        <begin position="25"/>
        <end position="243"/>
    </location>
</feature>
<protein>
    <submittedName>
        <fullName evidence="4">Protein E6 isoform X1</fullName>
    </submittedName>
</protein>
<feature type="signal peptide" evidence="2">
    <location>
        <begin position="1"/>
        <end position="24"/>
    </location>
</feature>
<keyword evidence="2" id="KW-0732">Signal</keyword>
<organism evidence="3 4">
    <name type="scientific">Theobroma cacao</name>
    <name type="common">Cacao</name>
    <name type="synonym">Cocoa</name>
    <dbReference type="NCBI Taxonomy" id="3641"/>
    <lineage>
        <taxon>Eukaryota</taxon>
        <taxon>Viridiplantae</taxon>
        <taxon>Streptophyta</taxon>
        <taxon>Embryophyta</taxon>
        <taxon>Tracheophyta</taxon>
        <taxon>Spermatophyta</taxon>
        <taxon>Magnoliopsida</taxon>
        <taxon>eudicotyledons</taxon>
        <taxon>Gunneridae</taxon>
        <taxon>Pentapetalae</taxon>
        <taxon>rosids</taxon>
        <taxon>malvids</taxon>
        <taxon>Malvales</taxon>
        <taxon>Malvaceae</taxon>
        <taxon>Byttnerioideae</taxon>
        <taxon>Theobroma</taxon>
    </lineage>
</organism>
<feature type="region of interest" description="Disordered" evidence="1">
    <location>
        <begin position="205"/>
        <end position="243"/>
    </location>
</feature>
<name>A0AB32VIA6_THECC</name>
<dbReference type="GeneID" id="18608768"/>
<feature type="compositionally biased region" description="Pro residues" evidence="1">
    <location>
        <begin position="45"/>
        <end position="57"/>
    </location>
</feature>
<sequence>MASFAKRFTFFFLLMLSSYVQIQARESKFFSKIFHLGARISPDEVPTPTPAPAPAPEPANSESQDPYYGLYGQGSGMFPPAKDPVSTTHTPTTATTFENDLLAEELDDEKFETGYEKNSYNNNGYTTRNYNYNNGYTTSNHNNNGYTTSNYNNNGYSSSYKTNGYASNYNNNGYETERQGMSDTRSVEGGKYYYDVENVNYYPEGYESGKETSKNEGYYGNTENSNEFNSMGEFQESQEEYVP</sequence>
<accession>A0AB32VIA6</accession>
<dbReference type="Gramene" id="Tc02v2_t015710.2">
    <property type="protein sequence ID" value="Tc02v2_p015710.2"/>
    <property type="gene ID" value="Tc02v2_g015710"/>
</dbReference>
<reference evidence="3" key="1">
    <citation type="journal article" date="1997" name="Nucleic Acids Res.">
        <title>tRNAscan-SE: a program for improved detection of transfer RNA genes in genomic sequence.</title>
        <authorList>
            <person name="Lowe T.M."/>
            <person name="Eddy S.R."/>
        </authorList>
    </citation>
    <scope>NUCLEOTIDE SEQUENCE [LARGE SCALE GENOMIC DNA]</scope>
    <source>
        <strain evidence="3">r\B97-61/B2</strain>
    </source>
</reference>
<evidence type="ECO:0000313" key="3">
    <source>
        <dbReference type="Proteomes" id="UP000694886"/>
    </source>
</evidence>
<proteinExistence type="predicted"/>
<dbReference type="PANTHER" id="PTHR35274:SF5">
    <property type="entry name" value="PROTEIN E6-LIKE"/>
    <property type="match status" value="1"/>
</dbReference>
<evidence type="ECO:0000313" key="4">
    <source>
        <dbReference type="RefSeq" id="XP_007043687.2"/>
    </source>
</evidence>
<feature type="compositionally biased region" description="Low complexity" evidence="1">
    <location>
        <begin position="87"/>
        <end position="96"/>
    </location>
</feature>